<dbReference type="KEGG" id="nah:F5544_30425"/>
<keyword evidence="3" id="KW-1185">Reference proteome</keyword>
<evidence type="ECO:0000313" key="2">
    <source>
        <dbReference type="EMBL" id="QIS13929.1"/>
    </source>
</evidence>
<keyword evidence="1" id="KW-0812">Transmembrane</keyword>
<accession>A0A6G9YKY4</accession>
<evidence type="ECO:0000256" key="1">
    <source>
        <dbReference type="SAM" id="Phobius"/>
    </source>
</evidence>
<keyword evidence="1" id="KW-1133">Transmembrane helix</keyword>
<dbReference type="Proteomes" id="UP000503540">
    <property type="component" value="Chromosome"/>
</dbReference>
<keyword evidence="1" id="KW-0472">Membrane</keyword>
<sequence length="78" mass="8340">MGALNRRHLPSLDGVAEQVAISCQRVPIHPLGNRGGRLTDPAVVIRKLLLLQAMPPCSLLLVYALVVGSGAVFDEAKR</sequence>
<proteinExistence type="predicted"/>
<name>A0A6G9YKY4_9NOCA</name>
<dbReference type="EMBL" id="CP046172">
    <property type="protein sequence ID" value="QIS13929.1"/>
    <property type="molecule type" value="Genomic_DNA"/>
</dbReference>
<feature type="transmembrane region" description="Helical" evidence="1">
    <location>
        <begin position="53"/>
        <end position="73"/>
    </location>
</feature>
<dbReference type="RefSeq" id="WP_167476401.1">
    <property type="nucleotide sequence ID" value="NZ_CP046172.1"/>
</dbReference>
<evidence type="ECO:0000313" key="3">
    <source>
        <dbReference type="Proteomes" id="UP000503540"/>
    </source>
</evidence>
<dbReference type="AlphaFoldDB" id="A0A6G9YKY4"/>
<protein>
    <submittedName>
        <fullName evidence="2">Uncharacterized protein</fullName>
    </submittedName>
</protein>
<gene>
    <name evidence="2" type="ORF">F5544_30425</name>
</gene>
<reference evidence="2 3" key="1">
    <citation type="journal article" date="2019" name="ACS Chem. Biol.">
        <title>Identification and Mobilization of a Cryptic Antibiotic Biosynthesis Gene Locus from a Human-Pathogenic Nocardia Isolate.</title>
        <authorList>
            <person name="Herisse M."/>
            <person name="Ishida K."/>
            <person name="Porter J.L."/>
            <person name="Howden B."/>
            <person name="Hertweck C."/>
            <person name="Stinear T.P."/>
            <person name="Pidot S.J."/>
        </authorList>
    </citation>
    <scope>NUCLEOTIDE SEQUENCE [LARGE SCALE GENOMIC DNA]</scope>
    <source>
        <strain evidence="2 3">AUSMDU00012717</strain>
    </source>
</reference>
<organism evidence="2 3">
    <name type="scientific">Nocardia arthritidis</name>
    <dbReference type="NCBI Taxonomy" id="228602"/>
    <lineage>
        <taxon>Bacteria</taxon>
        <taxon>Bacillati</taxon>
        <taxon>Actinomycetota</taxon>
        <taxon>Actinomycetes</taxon>
        <taxon>Mycobacteriales</taxon>
        <taxon>Nocardiaceae</taxon>
        <taxon>Nocardia</taxon>
    </lineage>
</organism>